<accession>A0A0E9WFT4</accession>
<dbReference type="AlphaFoldDB" id="A0A0E9WFT4"/>
<proteinExistence type="predicted"/>
<reference evidence="1" key="2">
    <citation type="journal article" date="2015" name="Fish Shellfish Immunol.">
        <title>Early steps in the European eel (Anguilla anguilla)-Vibrio vulnificus interaction in the gills: Role of the RtxA13 toxin.</title>
        <authorList>
            <person name="Callol A."/>
            <person name="Pajuelo D."/>
            <person name="Ebbesson L."/>
            <person name="Teles M."/>
            <person name="MacKenzie S."/>
            <person name="Amaro C."/>
        </authorList>
    </citation>
    <scope>NUCLEOTIDE SEQUENCE</scope>
</reference>
<dbReference type="EMBL" id="GBXM01019406">
    <property type="protein sequence ID" value="JAH89171.1"/>
    <property type="molecule type" value="Transcribed_RNA"/>
</dbReference>
<sequence length="21" mass="2203">MNSGSCTVAIIESYNSTIIEA</sequence>
<evidence type="ECO:0000313" key="1">
    <source>
        <dbReference type="EMBL" id="JAH89171.1"/>
    </source>
</evidence>
<protein>
    <submittedName>
        <fullName evidence="1">Uncharacterized protein</fullName>
    </submittedName>
</protein>
<name>A0A0E9WFT4_ANGAN</name>
<reference evidence="1" key="1">
    <citation type="submission" date="2014-11" db="EMBL/GenBank/DDBJ databases">
        <authorList>
            <person name="Amaro Gonzalez C."/>
        </authorList>
    </citation>
    <scope>NUCLEOTIDE SEQUENCE</scope>
</reference>
<organism evidence="1">
    <name type="scientific">Anguilla anguilla</name>
    <name type="common">European freshwater eel</name>
    <name type="synonym">Muraena anguilla</name>
    <dbReference type="NCBI Taxonomy" id="7936"/>
    <lineage>
        <taxon>Eukaryota</taxon>
        <taxon>Metazoa</taxon>
        <taxon>Chordata</taxon>
        <taxon>Craniata</taxon>
        <taxon>Vertebrata</taxon>
        <taxon>Euteleostomi</taxon>
        <taxon>Actinopterygii</taxon>
        <taxon>Neopterygii</taxon>
        <taxon>Teleostei</taxon>
        <taxon>Anguilliformes</taxon>
        <taxon>Anguillidae</taxon>
        <taxon>Anguilla</taxon>
    </lineage>
</organism>